<dbReference type="Gene3D" id="1.20.1640.10">
    <property type="entry name" value="Multidrug efflux transporter AcrB transmembrane domain"/>
    <property type="match status" value="2"/>
</dbReference>
<dbReference type="InterPro" id="IPR050545">
    <property type="entry name" value="Mycobact_MmpL"/>
</dbReference>
<dbReference type="PROSITE" id="PS50156">
    <property type="entry name" value="SSD"/>
    <property type="match status" value="1"/>
</dbReference>
<accession>A0ABX1VGX9</accession>
<gene>
    <name evidence="8" type="ORF">LzC2_31940</name>
</gene>
<protein>
    <recommendedName>
        <fullName evidence="7">SSD domain-containing protein</fullName>
    </recommendedName>
</protein>
<keyword evidence="4 6" id="KW-1133">Transmembrane helix</keyword>
<evidence type="ECO:0000259" key="7">
    <source>
        <dbReference type="PROSITE" id="PS50156"/>
    </source>
</evidence>
<feature type="transmembrane region" description="Helical" evidence="6">
    <location>
        <begin position="378"/>
        <end position="396"/>
    </location>
</feature>
<comment type="subcellular location">
    <subcellularLocation>
        <location evidence="1">Cell membrane</location>
        <topology evidence="1">Multi-pass membrane protein</topology>
    </subcellularLocation>
</comment>
<evidence type="ECO:0000313" key="9">
    <source>
        <dbReference type="Proteomes" id="UP000609651"/>
    </source>
</evidence>
<dbReference type="SUPFAM" id="SSF82866">
    <property type="entry name" value="Multidrug efflux transporter AcrB transmembrane domain"/>
    <property type="match status" value="2"/>
</dbReference>
<feature type="transmembrane region" description="Helical" evidence="6">
    <location>
        <begin position="462"/>
        <end position="479"/>
    </location>
</feature>
<evidence type="ECO:0000256" key="5">
    <source>
        <dbReference type="ARBA" id="ARBA00023136"/>
    </source>
</evidence>
<evidence type="ECO:0000256" key="2">
    <source>
        <dbReference type="ARBA" id="ARBA00022475"/>
    </source>
</evidence>
<feature type="transmembrane region" description="Helical" evidence="6">
    <location>
        <begin position="408"/>
        <end position="427"/>
    </location>
</feature>
<keyword evidence="3 6" id="KW-0812">Transmembrane</keyword>
<dbReference type="PANTHER" id="PTHR33406">
    <property type="entry name" value="MEMBRANE PROTEIN MJ1562-RELATED"/>
    <property type="match status" value="1"/>
</dbReference>
<keyword evidence="2" id="KW-1003">Cell membrane</keyword>
<name>A0ABX1VGX9_9PLAN</name>
<feature type="transmembrane region" description="Helical" evidence="6">
    <location>
        <begin position="353"/>
        <end position="372"/>
    </location>
</feature>
<comment type="caution">
    <text evidence="8">The sequence shown here is derived from an EMBL/GenBank/DDBJ whole genome shotgun (WGS) entry which is preliminary data.</text>
</comment>
<dbReference type="EMBL" id="WTPX01000120">
    <property type="protein sequence ID" value="NNJ27097.1"/>
    <property type="molecule type" value="Genomic_DNA"/>
</dbReference>
<evidence type="ECO:0000256" key="6">
    <source>
        <dbReference type="SAM" id="Phobius"/>
    </source>
</evidence>
<dbReference type="Proteomes" id="UP000609651">
    <property type="component" value="Unassembled WGS sequence"/>
</dbReference>
<proteinExistence type="predicted"/>
<sequence>MGFAAAVHLLARFAEEGALCGDRKIAAKRAFIATAPAVWLTLGTTAIGFGSLLGANSDAVRGLAVQAATGLICLSFSTLAAFGALAGRFRPPRILNARTGWNPAVPIGGWAARHPGPILLLGGAAAIACGLAAAGSSRFLWPEPLGWRGLAVDSRMLETYDEDHPSAQNVRRVERDLGGVIAVEVLLFAPPSEEGDAAAGETGGLLDPRVYADVLSFAAKARGMPGVLGVRGYPDLYQRAISGLRRDPSARADAPTGDAAADQLRQAGALLERAAPGSVDPFLADDATAGRVVVRVADIGTAGTLRLAERLEEALADRFPQDDPSRNPRGVHWRLTGDGYVNAAGMDQFIRDFMGGLAVATAVIFVIIGLLFRSVRAGLISMIPNLTPLVLTLGYMRLRGLDLNAGNAIVFAVGLGVAVDDTIHFLARFREELKRDGSNRDDGGSNAVAEAASRTLAASGRAIVLTTGLILAGVSVLLWSDFVPTRRFAELTCVTLAAALIGDLVLLPAALAAFWKRS</sequence>
<dbReference type="PANTHER" id="PTHR33406:SF12">
    <property type="entry name" value="BLR2997 PROTEIN"/>
    <property type="match status" value="1"/>
</dbReference>
<feature type="transmembrane region" description="Helical" evidence="6">
    <location>
        <begin position="118"/>
        <end position="141"/>
    </location>
</feature>
<feature type="transmembrane region" description="Helical" evidence="6">
    <location>
        <begin position="30"/>
        <end position="55"/>
    </location>
</feature>
<feature type="transmembrane region" description="Helical" evidence="6">
    <location>
        <begin position="491"/>
        <end position="515"/>
    </location>
</feature>
<dbReference type="InterPro" id="IPR000731">
    <property type="entry name" value="SSD"/>
</dbReference>
<dbReference type="Pfam" id="PF03176">
    <property type="entry name" value="MMPL"/>
    <property type="match status" value="2"/>
</dbReference>
<evidence type="ECO:0000256" key="1">
    <source>
        <dbReference type="ARBA" id="ARBA00004651"/>
    </source>
</evidence>
<evidence type="ECO:0000313" key="8">
    <source>
        <dbReference type="EMBL" id="NNJ27097.1"/>
    </source>
</evidence>
<dbReference type="InterPro" id="IPR004869">
    <property type="entry name" value="MMPL_dom"/>
</dbReference>
<keyword evidence="5 6" id="KW-0472">Membrane</keyword>
<evidence type="ECO:0000256" key="3">
    <source>
        <dbReference type="ARBA" id="ARBA00022692"/>
    </source>
</evidence>
<keyword evidence="9" id="KW-1185">Reference proteome</keyword>
<evidence type="ECO:0000256" key="4">
    <source>
        <dbReference type="ARBA" id="ARBA00022989"/>
    </source>
</evidence>
<reference evidence="8 9" key="1">
    <citation type="journal article" date="2020" name="Syst. Appl. Microbiol.">
        <title>Alienimonas chondri sp. nov., a novel planctomycete isolated from the biofilm of the red alga Chondrus crispus.</title>
        <authorList>
            <person name="Vitorino I."/>
            <person name="Albuquerque L."/>
            <person name="Wiegand S."/>
            <person name="Kallscheuer N."/>
            <person name="da Costa M.S."/>
            <person name="Lobo-da-Cunha A."/>
            <person name="Jogler C."/>
            <person name="Lage O.M."/>
        </authorList>
    </citation>
    <scope>NUCLEOTIDE SEQUENCE [LARGE SCALE GENOMIC DNA]</scope>
    <source>
        <strain evidence="8 9">LzC2</strain>
    </source>
</reference>
<organism evidence="8 9">
    <name type="scientific">Alienimonas chondri</name>
    <dbReference type="NCBI Taxonomy" id="2681879"/>
    <lineage>
        <taxon>Bacteria</taxon>
        <taxon>Pseudomonadati</taxon>
        <taxon>Planctomycetota</taxon>
        <taxon>Planctomycetia</taxon>
        <taxon>Planctomycetales</taxon>
        <taxon>Planctomycetaceae</taxon>
        <taxon>Alienimonas</taxon>
    </lineage>
</organism>
<feature type="domain" description="SSD" evidence="7">
    <location>
        <begin position="378"/>
        <end position="513"/>
    </location>
</feature>
<feature type="transmembrane region" description="Helical" evidence="6">
    <location>
        <begin position="67"/>
        <end position="86"/>
    </location>
</feature>